<gene>
    <name evidence="1" type="ORF">K227x_54850</name>
</gene>
<name>A0A517NIU4_9BACT</name>
<protein>
    <submittedName>
        <fullName evidence="1">Uncharacterized protein</fullName>
    </submittedName>
</protein>
<keyword evidence="2" id="KW-1185">Reference proteome</keyword>
<dbReference type="EMBL" id="CP036525">
    <property type="protein sequence ID" value="QDT07060.1"/>
    <property type="molecule type" value="Genomic_DNA"/>
</dbReference>
<reference evidence="1 2" key="1">
    <citation type="submission" date="2019-02" db="EMBL/GenBank/DDBJ databases">
        <title>Deep-cultivation of Planctomycetes and their phenomic and genomic characterization uncovers novel biology.</title>
        <authorList>
            <person name="Wiegand S."/>
            <person name="Jogler M."/>
            <person name="Boedeker C."/>
            <person name="Pinto D."/>
            <person name="Vollmers J."/>
            <person name="Rivas-Marin E."/>
            <person name="Kohn T."/>
            <person name="Peeters S.H."/>
            <person name="Heuer A."/>
            <person name="Rast P."/>
            <person name="Oberbeckmann S."/>
            <person name="Bunk B."/>
            <person name="Jeske O."/>
            <person name="Meyerdierks A."/>
            <person name="Storesund J.E."/>
            <person name="Kallscheuer N."/>
            <person name="Luecker S."/>
            <person name="Lage O.M."/>
            <person name="Pohl T."/>
            <person name="Merkel B.J."/>
            <person name="Hornburger P."/>
            <person name="Mueller R.-W."/>
            <person name="Bruemmer F."/>
            <person name="Labrenz M."/>
            <person name="Spormann A.M."/>
            <person name="Op den Camp H."/>
            <person name="Overmann J."/>
            <person name="Amann R."/>
            <person name="Jetten M.S.M."/>
            <person name="Mascher T."/>
            <person name="Medema M.H."/>
            <person name="Devos D.P."/>
            <person name="Kaster A.-K."/>
            <person name="Ovreas L."/>
            <person name="Rohde M."/>
            <person name="Galperin M.Y."/>
            <person name="Jogler C."/>
        </authorList>
    </citation>
    <scope>NUCLEOTIDE SEQUENCE [LARGE SCALE GENOMIC DNA]</scope>
    <source>
        <strain evidence="1 2">K22_7</strain>
    </source>
</reference>
<evidence type="ECO:0000313" key="1">
    <source>
        <dbReference type="EMBL" id="QDT07060.1"/>
    </source>
</evidence>
<dbReference type="Proteomes" id="UP000318538">
    <property type="component" value="Chromosome"/>
</dbReference>
<dbReference type="AlphaFoldDB" id="A0A517NIU4"/>
<organism evidence="1 2">
    <name type="scientific">Rubripirellula lacrimiformis</name>
    <dbReference type="NCBI Taxonomy" id="1930273"/>
    <lineage>
        <taxon>Bacteria</taxon>
        <taxon>Pseudomonadati</taxon>
        <taxon>Planctomycetota</taxon>
        <taxon>Planctomycetia</taxon>
        <taxon>Pirellulales</taxon>
        <taxon>Pirellulaceae</taxon>
        <taxon>Rubripirellula</taxon>
    </lineage>
</organism>
<dbReference type="KEGG" id="rlc:K227x_54850"/>
<proteinExistence type="predicted"/>
<sequence>MASVQSVFVAIFLVSAVVVAVRGGSVSGDEVELAIGCFQFESDPGLVLQDCCTCSKVNPLPRLSKEVRF</sequence>
<evidence type="ECO:0000313" key="2">
    <source>
        <dbReference type="Proteomes" id="UP000318538"/>
    </source>
</evidence>
<accession>A0A517NIU4</accession>